<sequence length="654" mass="73571">MSCHCPLSSAEVSAVLEGHNDWEAGVESRAVSWIAQDTQCLLPPGQCPLPVFSLDELRDRQLNDPCLSRVLFYVNRGKRASRRERAGETYKVLRILKQWDKLKILDGVLYRVTKDNLTGKKLLQYVVPSSLITQVMTGIHDEAGHQGQGRTMHLARQRFFWVGLESDVRRYVKCCKRCVVSKTPEPEGRAPLESVRTSSPLELVCIDFWTAESSKGRNVDVLVVTDHFSRMAHAFPCRDQSAKQVARQLWDRYFCVYGFPDRIHSDQGANFESQLIRELLQVAGVKKSRTTAYHPMGNGLVERFNRTLGSMIRALPARSKEKWSQLLQTLTFAYNCTAHESTGYAPFYLMFGRIPKLPVDVMFGNVERDCDIVDYDKYVKRLKDDLKEALTVAQKNIDASQQHQTELYNQKTKGRNIELGDQVLLANKGERGKRKLADRWESTPYRVVALNPQCHIYRIRNTKTGQEKTVHRNLLLQANFLPLESEEPESFEDSGGSALSSRSVSMDVVGPASDLCPLSERVASWVERTTVSDDPQQRLSCRSESLESLNGVPESTGHEQFASKNECTKVESSVSSPDEGQSCDSRSSVSEAVCHSDHGVSPLEAIEPPPGSGDMRIRTRVGRIVKPVNRLIENMTQSIKTLNPVGGVVRSLLR</sequence>
<dbReference type="InterPro" id="IPR036397">
    <property type="entry name" value="RNaseH_sf"/>
</dbReference>
<dbReference type="FunFam" id="3.30.420.10:FF:000032">
    <property type="entry name" value="Retrovirus-related Pol polyprotein from transposon 297-like Protein"/>
    <property type="match status" value="1"/>
</dbReference>
<dbReference type="FunFam" id="1.10.340.70:FF:000001">
    <property type="entry name" value="Retrovirus-related Pol polyprotein from transposon gypsy-like Protein"/>
    <property type="match status" value="1"/>
</dbReference>
<evidence type="ECO:0000313" key="4">
    <source>
        <dbReference type="Ensembl" id="ENSCCRP00015072925.1"/>
    </source>
</evidence>
<evidence type="ECO:0000256" key="2">
    <source>
        <dbReference type="SAM" id="MobiDB-lite"/>
    </source>
</evidence>
<proteinExistence type="predicted"/>
<dbReference type="SUPFAM" id="SSF53098">
    <property type="entry name" value="Ribonuclease H-like"/>
    <property type="match status" value="1"/>
</dbReference>
<dbReference type="InterPro" id="IPR041588">
    <property type="entry name" value="Integrase_H2C2"/>
</dbReference>
<dbReference type="PANTHER" id="PTHR37984">
    <property type="entry name" value="PROTEIN CBG26694"/>
    <property type="match status" value="1"/>
</dbReference>
<dbReference type="Ensembl" id="ENSCCRT00015075290.1">
    <property type="protein sequence ID" value="ENSCCRP00015072925.1"/>
    <property type="gene ID" value="ENSCCRG00015029515.1"/>
</dbReference>
<protein>
    <recommendedName>
        <fullName evidence="1">Gypsy retrotransposon integrase-like protein 1</fullName>
    </recommendedName>
</protein>
<dbReference type="Pfam" id="PF00665">
    <property type="entry name" value="rve"/>
    <property type="match status" value="1"/>
</dbReference>
<reference evidence="4" key="1">
    <citation type="submission" date="2025-08" db="UniProtKB">
        <authorList>
            <consortium name="Ensembl"/>
        </authorList>
    </citation>
    <scope>IDENTIFICATION</scope>
</reference>
<accession>A0A8C1WW85</accession>
<dbReference type="GO" id="GO:0015074">
    <property type="term" value="P:DNA integration"/>
    <property type="evidence" value="ECO:0007669"/>
    <property type="project" value="InterPro"/>
</dbReference>
<feature type="compositionally biased region" description="Polar residues" evidence="2">
    <location>
        <begin position="562"/>
        <end position="590"/>
    </location>
</feature>
<dbReference type="Proteomes" id="UP000694700">
    <property type="component" value="Unplaced"/>
</dbReference>
<evidence type="ECO:0000256" key="1">
    <source>
        <dbReference type="ARBA" id="ARBA00039658"/>
    </source>
</evidence>
<name>A0A8C1WW85_CYPCA</name>
<organism evidence="4 5">
    <name type="scientific">Cyprinus carpio</name>
    <name type="common">Common carp</name>
    <dbReference type="NCBI Taxonomy" id="7962"/>
    <lineage>
        <taxon>Eukaryota</taxon>
        <taxon>Metazoa</taxon>
        <taxon>Chordata</taxon>
        <taxon>Craniata</taxon>
        <taxon>Vertebrata</taxon>
        <taxon>Euteleostomi</taxon>
        <taxon>Actinopterygii</taxon>
        <taxon>Neopterygii</taxon>
        <taxon>Teleostei</taxon>
        <taxon>Ostariophysi</taxon>
        <taxon>Cypriniformes</taxon>
        <taxon>Cyprinidae</taxon>
        <taxon>Cyprininae</taxon>
        <taxon>Cyprinus</taxon>
    </lineage>
</organism>
<feature type="region of interest" description="Disordered" evidence="2">
    <location>
        <begin position="547"/>
        <end position="616"/>
    </location>
</feature>
<dbReference type="InterPro" id="IPR050951">
    <property type="entry name" value="Retrovirus_Pol_polyprotein"/>
</dbReference>
<dbReference type="GO" id="GO:0003676">
    <property type="term" value="F:nucleic acid binding"/>
    <property type="evidence" value="ECO:0007669"/>
    <property type="project" value="InterPro"/>
</dbReference>
<dbReference type="PANTHER" id="PTHR37984:SF15">
    <property type="entry name" value="INTEGRASE CATALYTIC DOMAIN-CONTAINING PROTEIN"/>
    <property type="match status" value="1"/>
</dbReference>
<feature type="domain" description="Integrase catalytic" evidence="3">
    <location>
        <begin position="196"/>
        <end position="354"/>
    </location>
</feature>
<dbReference type="InterPro" id="IPR012337">
    <property type="entry name" value="RNaseH-like_sf"/>
</dbReference>
<dbReference type="PROSITE" id="PS50994">
    <property type="entry name" value="INTEGRASE"/>
    <property type="match status" value="1"/>
</dbReference>
<evidence type="ECO:0000313" key="5">
    <source>
        <dbReference type="Proteomes" id="UP000694700"/>
    </source>
</evidence>
<dbReference type="Pfam" id="PF17921">
    <property type="entry name" value="Integrase_H2C2"/>
    <property type="match status" value="1"/>
</dbReference>
<dbReference type="Gene3D" id="1.10.340.70">
    <property type="match status" value="1"/>
</dbReference>
<evidence type="ECO:0000259" key="3">
    <source>
        <dbReference type="PROSITE" id="PS50994"/>
    </source>
</evidence>
<dbReference type="InterPro" id="IPR001584">
    <property type="entry name" value="Integrase_cat-core"/>
</dbReference>
<dbReference type="Gene3D" id="3.30.420.10">
    <property type="entry name" value="Ribonuclease H-like superfamily/Ribonuclease H"/>
    <property type="match status" value="1"/>
</dbReference>
<dbReference type="AlphaFoldDB" id="A0A8C1WW85"/>